<keyword evidence="5" id="KW-0234">DNA repair</keyword>
<sequence>MIAKELGQTAITEMACNLMMTVIQTMPDDLVSVVSLSANKIAPAHEGVELGIGEASVIKAFAEVCGSKEARIKNQYKESGKDSQEKKKNHIKKLLVAAKDCEPQYLVCLLQ</sequence>
<evidence type="ECO:0000313" key="8">
    <source>
        <dbReference type="Proteomes" id="UP001370490"/>
    </source>
</evidence>
<evidence type="ECO:0000256" key="4">
    <source>
        <dbReference type="ARBA" id="ARBA00023172"/>
    </source>
</evidence>
<evidence type="ECO:0000259" key="6">
    <source>
        <dbReference type="Pfam" id="PF04675"/>
    </source>
</evidence>
<protein>
    <submittedName>
        <fullName evidence="7">DNA ligase, ATP-dependent, N-terminal</fullName>
    </submittedName>
</protein>
<keyword evidence="2 7" id="KW-0436">Ligase</keyword>
<dbReference type="GO" id="GO:0003910">
    <property type="term" value="F:DNA ligase (ATP) activity"/>
    <property type="evidence" value="ECO:0007669"/>
    <property type="project" value="InterPro"/>
</dbReference>
<dbReference type="Gene3D" id="1.10.3260.10">
    <property type="entry name" value="DNA ligase, ATP-dependent, N-terminal domain"/>
    <property type="match status" value="2"/>
</dbReference>
<proteinExistence type="inferred from homology"/>
<dbReference type="EMBL" id="JBAMMX010000007">
    <property type="protein sequence ID" value="KAK6935968.1"/>
    <property type="molecule type" value="Genomic_DNA"/>
</dbReference>
<evidence type="ECO:0000256" key="2">
    <source>
        <dbReference type="ARBA" id="ARBA00022598"/>
    </source>
</evidence>
<gene>
    <name evidence="7" type="ORF">RJ641_032998</name>
</gene>
<feature type="domain" description="DNA ligase ATP-dependent N-terminal" evidence="6">
    <location>
        <begin position="5"/>
        <end position="80"/>
    </location>
</feature>
<comment type="caution">
    <text evidence="7">The sequence shown here is derived from an EMBL/GenBank/DDBJ whole genome shotgun (WGS) entry which is preliminary data.</text>
</comment>
<name>A0AAN8VXG0_9MAGN</name>
<evidence type="ECO:0000256" key="5">
    <source>
        <dbReference type="ARBA" id="ARBA00023204"/>
    </source>
</evidence>
<evidence type="ECO:0000256" key="1">
    <source>
        <dbReference type="ARBA" id="ARBA00007572"/>
    </source>
</evidence>
<feature type="non-terminal residue" evidence="7">
    <location>
        <position position="111"/>
    </location>
</feature>
<dbReference type="GO" id="GO:0003677">
    <property type="term" value="F:DNA binding"/>
    <property type="evidence" value="ECO:0007669"/>
    <property type="project" value="InterPro"/>
</dbReference>
<dbReference type="GO" id="GO:0005634">
    <property type="term" value="C:nucleus"/>
    <property type="evidence" value="ECO:0007669"/>
    <property type="project" value="TreeGrafter"/>
</dbReference>
<keyword evidence="8" id="KW-1185">Reference proteome</keyword>
<dbReference type="SUPFAM" id="SSF117018">
    <property type="entry name" value="ATP-dependent DNA ligase DNA-binding domain"/>
    <property type="match status" value="1"/>
</dbReference>
<dbReference type="GO" id="GO:0006273">
    <property type="term" value="P:lagging strand elongation"/>
    <property type="evidence" value="ECO:0007669"/>
    <property type="project" value="TreeGrafter"/>
</dbReference>
<keyword evidence="3" id="KW-0227">DNA damage</keyword>
<dbReference type="Proteomes" id="UP001370490">
    <property type="component" value="Unassembled WGS sequence"/>
</dbReference>
<evidence type="ECO:0000256" key="3">
    <source>
        <dbReference type="ARBA" id="ARBA00022763"/>
    </source>
</evidence>
<organism evidence="7 8">
    <name type="scientific">Dillenia turbinata</name>
    <dbReference type="NCBI Taxonomy" id="194707"/>
    <lineage>
        <taxon>Eukaryota</taxon>
        <taxon>Viridiplantae</taxon>
        <taxon>Streptophyta</taxon>
        <taxon>Embryophyta</taxon>
        <taxon>Tracheophyta</taxon>
        <taxon>Spermatophyta</taxon>
        <taxon>Magnoliopsida</taxon>
        <taxon>eudicotyledons</taxon>
        <taxon>Gunneridae</taxon>
        <taxon>Pentapetalae</taxon>
        <taxon>Dilleniales</taxon>
        <taxon>Dilleniaceae</taxon>
        <taxon>Dillenia</taxon>
    </lineage>
</organism>
<keyword evidence="4" id="KW-0233">DNA recombination</keyword>
<accession>A0AAN8VXG0</accession>
<dbReference type="GO" id="GO:0006281">
    <property type="term" value="P:DNA repair"/>
    <property type="evidence" value="ECO:0007669"/>
    <property type="project" value="UniProtKB-KW"/>
</dbReference>
<evidence type="ECO:0000313" key="7">
    <source>
        <dbReference type="EMBL" id="KAK6935968.1"/>
    </source>
</evidence>
<reference evidence="7 8" key="1">
    <citation type="submission" date="2023-12" db="EMBL/GenBank/DDBJ databases">
        <title>A high-quality genome assembly for Dillenia turbinata (Dilleniales).</title>
        <authorList>
            <person name="Chanderbali A."/>
        </authorList>
    </citation>
    <scope>NUCLEOTIDE SEQUENCE [LARGE SCALE GENOMIC DNA]</scope>
    <source>
        <strain evidence="7">LSX21</strain>
        <tissue evidence="7">Leaf</tissue>
    </source>
</reference>
<dbReference type="GO" id="GO:0005739">
    <property type="term" value="C:mitochondrion"/>
    <property type="evidence" value="ECO:0007669"/>
    <property type="project" value="TreeGrafter"/>
</dbReference>
<dbReference type="InterPro" id="IPR012308">
    <property type="entry name" value="DNA_ligase_ATP-dep_N"/>
</dbReference>
<dbReference type="Pfam" id="PF04675">
    <property type="entry name" value="DNA_ligase_A_N"/>
    <property type="match status" value="1"/>
</dbReference>
<comment type="similarity">
    <text evidence="1">Belongs to the ATP-dependent DNA ligase family.</text>
</comment>
<dbReference type="InterPro" id="IPR036599">
    <property type="entry name" value="DNA_ligase_N_sf"/>
</dbReference>
<dbReference type="InterPro" id="IPR050191">
    <property type="entry name" value="ATP-dep_DNA_ligase"/>
</dbReference>
<dbReference type="PANTHER" id="PTHR45674:SF4">
    <property type="entry name" value="DNA LIGASE 1"/>
    <property type="match status" value="1"/>
</dbReference>
<dbReference type="PANTHER" id="PTHR45674">
    <property type="entry name" value="DNA LIGASE 1/3 FAMILY MEMBER"/>
    <property type="match status" value="1"/>
</dbReference>
<dbReference type="AlphaFoldDB" id="A0AAN8VXG0"/>
<dbReference type="GO" id="GO:0006310">
    <property type="term" value="P:DNA recombination"/>
    <property type="evidence" value="ECO:0007669"/>
    <property type="project" value="UniProtKB-KW"/>
</dbReference>